<dbReference type="Proteomes" id="UP001526426">
    <property type="component" value="Unassembled WGS sequence"/>
</dbReference>
<comment type="caution">
    <text evidence="1">The sequence shown here is derived from an EMBL/GenBank/DDBJ whole genome shotgun (WGS) entry which is preliminary data.</text>
</comment>
<dbReference type="RefSeq" id="WP_265264019.1">
    <property type="nucleotide sequence ID" value="NZ_JAIHOM010000032.1"/>
</dbReference>
<organism evidence="1 2">
    <name type="scientific">Spirulina subsalsa FACHB-351</name>
    <dbReference type="NCBI Taxonomy" id="234711"/>
    <lineage>
        <taxon>Bacteria</taxon>
        <taxon>Bacillati</taxon>
        <taxon>Cyanobacteriota</taxon>
        <taxon>Cyanophyceae</taxon>
        <taxon>Spirulinales</taxon>
        <taxon>Spirulinaceae</taxon>
        <taxon>Spirulina</taxon>
    </lineage>
</organism>
<proteinExistence type="predicted"/>
<sequence length="229" mass="25298">MFKKHFPFRYSLLGLILVLILSLLPLTTFSQPITQATIAEILDSDQVFIQNQKVSLNSIAEQGQQIRTEQARAGLKFINNAVIRIGNNSSFIVGSHCIQLERGQLLISGNQRGCIGSIVAVTRGTIYVLEIDEETGEGTIQVLEGAVEVSDPEDPEIEPKTIEAGYKIQVLPSGLLGIIEQLTTGDLTRLLQGQLFQGFRIPIPNLNNIIKPPSVPRSPRLPRFPFPFR</sequence>
<name>A0ABT3L493_9CYAN</name>
<accession>A0ABT3L493</accession>
<protein>
    <recommendedName>
        <fullName evidence="3">FecR protein domain-containing protein</fullName>
    </recommendedName>
</protein>
<gene>
    <name evidence="1" type="ORF">K4A83_08300</name>
</gene>
<keyword evidence="2" id="KW-1185">Reference proteome</keyword>
<evidence type="ECO:0000313" key="2">
    <source>
        <dbReference type="Proteomes" id="UP001526426"/>
    </source>
</evidence>
<evidence type="ECO:0000313" key="1">
    <source>
        <dbReference type="EMBL" id="MCW6036272.1"/>
    </source>
</evidence>
<dbReference type="EMBL" id="JAIHOM010000032">
    <property type="protein sequence ID" value="MCW6036272.1"/>
    <property type="molecule type" value="Genomic_DNA"/>
</dbReference>
<evidence type="ECO:0008006" key="3">
    <source>
        <dbReference type="Google" id="ProtNLM"/>
    </source>
</evidence>
<reference evidence="1 2" key="1">
    <citation type="submission" date="2021-08" db="EMBL/GenBank/DDBJ databases">
        <title>Draft genome sequence of Spirulina subsalsa with high tolerance to salinity and hype-accumulation of phycocyanin.</title>
        <authorList>
            <person name="Pei H."/>
            <person name="Jiang L."/>
        </authorList>
    </citation>
    <scope>NUCLEOTIDE SEQUENCE [LARGE SCALE GENOMIC DNA]</scope>
    <source>
        <strain evidence="1 2">FACHB-351</strain>
    </source>
</reference>